<evidence type="ECO:0000313" key="1">
    <source>
        <dbReference type="EMBL" id="CAB4026887.1"/>
    </source>
</evidence>
<dbReference type="PANTHER" id="PTHR46791:SF13">
    <property type="entry name" value="CLR5 DOMAIN-CONTAINING PROTEIN"/>
    <property type="match status" value="1"/>
</dbReference>
<proteinExistence type="predicted"/>
<organism evidence="1 2">
    <name type="scientific">Paramuricea clavata</name>
    <name type="common">Red gorgonian</name>
    <name type="synonym">Violescent sea-whip</name>
    <dbReference type="NCBI Taxonomy" id="317549"/>
    <lineage>
        <taxon>Eukaryota</taxon>
        <taxon>Metazoa</taxon>
        <taxon>Cnidaria</taxon>
        <taxon>Anthozoa</taxon>
        <taxon>Octocorallia</taxon>
        <taxon>Malacalcyonacea</taxon>
        <taxon>Plexauridae</taxon>
        <taxon>Paramuricea</taxon>
    </lineage>
</organism>
<dbReference type="Proteomes" id="UP001152795">
    <property type="component" value="Unassembled WGS sequence"/>
</dbReference>
<dbReference type="OrthoDB" id="7689536at2759"/>
<dbReference type="PANTHER" id="PTHR46791">
    <property type="entry name" value="EXPRESSED PROTEIN"/>
    <property type="match status" value="1"/>
</dbReference>
<dbReference type="AlphaFoldDB" id="A0A6S7J8H1"/>
<reference evidence="1" key="1">
    <citation type="submission" date="2020-04" db="EMBL/GenBank/DDBJ databases">
        <authorList>
            <person name="Alioto T."/>
            <person name="Alioto T."/>
            <person name="Gomez Garrido J."/>
        </authorList>
    </citation>
    <scope>NUCLEOTIDE SEQUENCE</scope>
    <source>
        <strain evidence="1">A484AB</strain>
    </source>
</reference>
<feature type="non-terminal residue" evidence="1">
    <location>
        <position position="126"/>
    </location>
</feature>
<gene>
    <name evidence="1" type="ORF">PACLA_8A039926</name>
</gene>
<evidence type="ECO:0000313" key="2">
    <source>
        <dbReference type="Proteomes" id="UP001152795"/>
    </source>
</evidence>
<dbReference type="EMBL" id="CACRXK020014469">
    <property type="protein sequence ID" value="CAB4026887.1"/>
    <property type="molecule type" value="Genomic_DNA"/>
</dbReference>
<protein>
    <submittedName>
        <fullName evidence="1">Uncharacterized protein</fullName>
    </submittedName>
</protein>
<name>A0A6S7J8H1_PARCT</name>
<comment type="caution">
    <text evidence="1">The sequence shown here is derived from an EMBL/GenBank/DDBJ whole genome shotgun (WGS) entry which is preliminary data.</text>
</comment>
<accession>A0A6S7J8H1</accession>
<keyword evidence="2" id="KW-1185">Reference proteome</keyword>
<sequence>MGVLVSCQTTPPELPQANPAMEKDDLIRHFQQGYSNNEIAVFLALHHGIVLCVRTIKRILKRLNLKRASKRNHSSVESIIRAILRELDSSSGSFLGYRLLTQCPRRKYNLNVTEDIVMTYIRFIDP</sequence>